<gene>
    <name evidence="3" type="ORF">CB5_LOCUS14190</name>
</gene>
<dbReference type="GO" id="GO:0005363">
    <property type="term" value="F:maltose transmembrane transporter activity"/>
    <property type="evidence" value="ECO:0007669"/>
    <property type="project" value="TreeGrafter"/>
</dbReference>
<dbReference type="PANTHER" id="PTHR34809:SF1">
    <property type="entry name" value="MALTOSE EXCESS PROTEIN 1, CHLOROPLASTIC-RELATED"/>
    <property type="match status" value="1"/>
</dbReference>
<feature type="transmembrane region" description="Helical" evidence="2">
    <location>
        <begin position="254"/>
        <end position="276"/>
    </location>
</feature>
<proteinExistence type="predicted"/>
<dbReference type="EMBL" id="LR862148">
    <property type="protein sequence ID" value="CAD1830979.1"/>
    <property type="molecule type" value="Genomic_DNA"/>
</dbReference>
<feature type="compositionally biased region" description="Basic and acidic residues" evidence="1">
    <location>
        <begin position="113"/>
        <end position="122"/>
    </location>
</feature>
<sequence>MKNTAFSPPPPPTSLYPTPHHHHHHLLLLFRQPLQPPPPLPQTLQSPPSPPPLTPSPLRRLRRGLRAPSMGFNDRALRRRLQRPLPPHPAPADPAQCPQPPVRQPRRPPRRPLARDAHRASGEPDPALLLCEEEGERGYRRPDARRGLHLCGLGAVSRSRGHGAARLLGDLRVVLLGLVLNFMNYFGRLDSGLWLLWEDFITVSGLSVLPQVMWSTFVPSIPNSILPGIVSCTVAVAVVSMARIGKLPEDWVKFVRSISGWTATLLFMWMPIAQMWTTYLNPDNIKGLSALTILLGMIGNALMIPRALFIRDLMCFDSISSAFFFPATLSLFLWIGKLSFPIQLWNLHELQIVLLIAGSEGNCVQVNPVADMQFNCSKNLKILRRS</sequence>
<dbReference type="PANTHER" id="PTHR34809">
    <property type="entry name" value="MALTOSE EXCESS PROTEIN 1, CHLOROPLASTIC-RELATED"/>
    <property type="match status" value="1"/>
</dbReference>
<keyword evidence="2" id="KW-0472">Membrane</keyword>
<accession>A0A6V7PJH1</accession>
<dbReference type="AlphaFoldDB" id="A0A6V7PJH1"/>
<reference evidence="3" key="1">
    <citation type="submission" date="2020-07" db="EMBL/GenBank/DDBJ databases">
        <authorList>
            <person name="Lin J."/>
        </authorList>
    </citation>
    <scope>NUCLEOTIDE SEQUENCE</scope>
</reference>
<organism evidence="3">
    <name type="scientific">Ananas comosus var. bracteatus</name>
    <name type="common">red pineapple</name>
    <dbReference type="NCBI Taxonomy" id="296719"/>
    <lineage>
        <taxon>Eukaryota</taxon>
        <taxon>Viridiplantae</taxon>
        <taxon>Streptophyta</taxon>
        <taxon>Embryophyta</taxon>
        <taxon>Tracheophyta</taxon>
        <taxon>Spermatophyta</taxon>
        <taxon>Magnoliopsida</taxon>
        <taxon>Liliopsida</taxon>
        <taxon>Poales</taxon>
        <taxon>Bromeliaceae</taxon>
        <taxon>Bromelioideae</taxon>
        <taxon>Ananas</taxon>
    </lineage>
</organism>
<feature type="compositionally biased region" description="Pro residues" evidence="1">
    <location>
        <begin position="84"/>
        <end position="103"/>
    </location>
</feature>
<feature type="compositionally biased region" description="Pro residues" evidence="1">
    <location>
        <begin position="34"/>
        <end position="55"/>
    </location>
</feature>
<name>A0A6V7PJH1_ANACO</name>
<evidence type="ECO:0000313" key="3">
    <source>
        <dbReference type="EMBL" id="CAD1830979.1"/>
    </source>
</evidence>
<dbReference type="GO" id="GO:0009941">
    <property type="term" value="C:chloroplast envelope"/>
    <property type="evidence" value="ECO:0007669"/>
    <property type="project" value="TreeGrafter"/>
</dbReference>
<feature type="transmembrane region" description="Helical" evidence="2">
    <location>
        <begin position="288"/>
        <end position="309"/>
    </location>
</feature>
<feature type="transmembrane region" description="Helical" evidence="2">
    <location>
        <begin position="224"/>
        <end position="242"/>
    </location>
</feature>
<feature type="transmembrane region" description="Helical" evidence="2">
    <location>
        <begin position="321"/>
        <end position="340"/>
    </location>
</feature>
<keyword evidence="2" id="KW-1133">Transmembrane helix</keyword>
<feature type="region of interest" description="Disordered" evidence="1">
    <location>
        <begin position="1"/>
        <end position="126"/>
    </location>
</feature>
<dbReference type="InterPro" id="IPR034628">
    <property type="entry name" value="MEX1/MEX1-like"/>
</dbReference>
<evidence type="ECO:0000256" key="1">
    <source>
        <dbReference type="SAM" id="MobiDB-lite"/>
    </source>
</evidence>
<keyword evidence="2" id="KW-0812">Transmembrane</keyword>
<evidence type="ECO:0000256" key="2">
    <source>
        <dbReference type="SAM" id="Phobius"/>
    </source>
</evidence>
<protein>
    <submittedName>
        <fullName evidence="3">Uncharacterized protein</fullName>
    </submittedName>
</protein>